<dbReference type="GO" id="GO:0007005">
    <property type="term" value="P:mitochondrion organization"/>
    <property type="evidence" value="ECO:0007669"/>
    <property type="project" value="TreeGrafter"/>
</dbReference>
<dbReference type="Proteomes" id="UP001153712">
    <property type="component" value="Chromosome 3"/>
</dbReference>
<evidence type="ECO:0000256" key="1">
    <source>
        <dbReference type="SAM" id="MobiDB-lite"/>
    </source>
</evidence>
<reference evidence="2" key="1">
    <citation type="submission" date="2022-01" db="EMBL/GenBank/DDBJ databases">
        <authorList>
            <person name="King R."/>
        </authorList>
    </citation>
    <scope>NUCLEOTIDE SEQUENCE</scope>
</reference>
<gene>
    <name evidence="2" type="ORF">PHYEVI_LOCUS7167</name>
</gene>
<dbReference type="GO" id="GO:0005739">
    <property type="term" value="C:mitochondrion"/>
    <property type="evidence" value="ECO:0007669"/>
    <property type="project" value="InterPro"/>
</dbReference>
<feature type="region of interest" description="Disordered" evidence="1">
    <location>
        <begin position="373"/>
        <end position="399"/>
    </location>
</feature>
<dbReference type="PANTHER" id="PTHR14700">
    <property type="entry name" value="PENTATRICOPEPTIDE REPEAT-CONTAINING PROTEIN 2, MITOCHONDRIAL"/>
    <property type="match status" value="1"/>
</dbReference>
<keyword evidence="3" id="KW-1185">Reference proteome</keyword>
<name>A0A9N9TQI2_PHYSR</name>
<dbReference type="PANTHER" id="PTHR14700:SF0">
    <property type="entry name" value="PENTATRICOPEPTIDE REPEAT-CONTAINING PROTEIN 2, MITOCHONDRIAL"/>
    <property type="match status" value="1"/>
</dbReference>
<evidence type="ECO:0000313" key="3">
    <source>
        <dbReference type="Proteomes" id="UP001153712"/>
    </source>
</evidence>
<evidence type="ECO:0008006" key="4">
    <source>
        <dbReference type="Google" id="ProtNLM"/>
    </source>
</evidence>
<dbReference type="GO" id="GO:0050684">
    <property type="term" value="P:regulation of mRNA processing"/>
    <property type="evidence" value="ECO:0007669"/>
    <property type="project" value="InterPro"/>
</dbReference>
<dbReference type="AlphaFoldDB" id="A0A9N9TQI2"/>
<proteinExistence type="predicted"/>
<dbReference type="GO" id="GO:0003723">
    <property type="term" value="F:RNA binding"/>
    <property type="evidence" value="ECO:0007669"/>
    <property type="project" value="TreeGrafter"/>
</dbReference>
<dbReference type="EMBL" id="OU900096">
    <property type="protein sequence ID" value="CAG9860819.1"/>
    <property type="molecule type" value="Genomic_DNA"/>
</dbReference>
<accession>A0A9N9TQI2</accession>
<organism evidence="2 3">
    <name type="scientific">Phyllotreta striolata</name>
    <name type="common">Striped flea beetle</name>
    <name type="synonym">Crioceris striolata</name>
    <dbReference type="NCBI Taxonomy" id="444603"/>
    <lineage>
        <taxon>Eukaryota</taxon>
        <taxon>Metazoa</taxon>
        <taxon>Ecdysozoa</taxon>
        <taxon>Arthropoda</taxon>
        <taxon>Hexapoda</taxon>
        <taxon>Insecta</taxon>
        <taxon>Pterygota</taxon>
        <taxon>Neoptera</taxon>
        <taxon>Endopterygota</taxon>
        <taxon>Coleoptera</taxon>
        <taxon>Polyphaga</taxon>
        <taxon>Cucujiformia</taxon>
        <taxon>Chrysomeloidea</taxon>
        <taxon>Chrysomelidae</taxon>
        <taxon>Galerucinae</taxon>
        <taxon>Alticini</taxon>
        <taxon>Phyllotreta</taxon>
    </lineage>
</organism>
<dbReference type="OrthoDB" id="6073372at2759"/>
<sequence>MFVTKLVNNLKPANVAHIQKTLQLNHCIRSTLNVQNVRLLYSHASLGLDGFLQASQTTQRQLENMGDKFKEKMSDFIEKDNNAMVFTEDLKNMIYISQNDNDIDLVVKMIKKFNQQNKELRFGSFIFGPVVMRLFHHHNKADLALECFKSPELDGFFDQIISYQLLLDLLYENEKYNEVLECFQFIKEKQLEGVRYPKNVVVLTMAACYKLNNKESLDYALKFWQELHDVGHIPMRRAITFCAALAYNQGNPSVALEILSSSRNQSYTTVRNLKIASLVDIGRIENVIPIMKSVFAEDLPEGQVHTFNREVIDKVKKGVAELDMATVTEEFDRIERMLEKNGQIVDASINDQLCQEIKGGMVNKKHFVPRYDKFEPRPNRNFRPRRFNNNQRPGLDELV</sequence>
<dbReference type="InterPro" id="IPR034629">
    <property type="entry name" value="PTCD2"/>
</dbReference>
<evidence type="ECO:0000313" key="2">
    <source>
        <dbReference type="EMBL" id="CAG9860819.1"/>
    </source>
</evidence>
<protein>
    <recommendedName>
        <fullName evidence="4">Pentatricopeptide repeat-containing protein 2</fullName>
    </recommendedName>
</protein>